<dbReference type="PANTHER" id="PTHR42085:SF1">
    <property type="entry name" value="F-BOX DOMAIN-CONTAINING PROTEIN"/>
    <property type="match status" value="1"/>
</dbReference>
<proteinExistence type="predicted"/>
<dbReference type="PANTHER" id="PTHR42085">
    <property type="entry name" value="F-BOX DOMAIN-CONTAINING PROTEIN"/>
    <property type="match status" value="1"/>
</dbReference>
<accession>A0A9P4M8K9</accession>
<sequence>MASHFLRLPVELRLKIYDFLLDADRAESETERRTKQQIGWEEYDARCPCLWHNEAHAWIFHPCPCTTGKPFIPYRRMLNIHTSILRVSKLLHYEALPRLYENRMFEAVNFRTFGTLHEALLERYWILDQFLVTLYASAREQVKFIRLPIFPSLRKPYGAEQAFSSIKWKLPNLKIVELEVFPPSTDPKYPNGPPTGAWLHPVMVFESCDIVLVQDSRGWFSHPLSTSKINRFETSFRAQLYEMVQKRRIRRSRKEQDGICDDHSVLQTARSCAS</sequence>
<evidence type="ECO:0000313" key="2">
    <source>
        <dbReference type="Proteomes" id="UP000799772"/>
    </source>
</evidence>
<evidence type="ECO:0000313" key="1">
    <source>
        <dbReference type="EMBL" id="KAF2096924.1"/>
    </source>
</evidence>
<gene>
    <name evidence="1" type="ORF">NA57DRAFT_78514</name>
</gene>
<evidence type="ECO:0008006" key="3">
    <source>
        <dbReference type="Google" id="ProtNLM"/>
    </source>
</evidence>
<name>A0A9P4M8K9_9PEZI</name>
<keyword evidence="2" id="KW-1185">Reference proteome</keyword>
<dbReference type="AlphaFoldDB" id="A0A9P4M8K9"/>
<dbReference type="EMBL" id="ML978129">
    <property type="protein sequence ID" value="KAF2096924.1"/>
    <property type="molecule type" value="Genomic_DNA"/>
</dbReference>
<organism evidence="1 2">
    <name type="scientific">Rhizodiscina lignyota</name>
    <dbReference type="NCBI Taxonomy" id="1504668"/>
    <lineage>
        <taxon>Eukaryota</taxon>
        <taxon>Fungi</taxon>
        <taxon>Dikarya</taxon>
        <taxon>Ascomycota</taxon>
        <taxon>Pezizomycotina</taxon>
        <taxon>Dothideomycetes</taxon>
        <taxon>Pleosporomycetidae</taxon>
        <taxon>Aulographales</taxon>
        <taxon>Rhizodiscinaceae</taxon>
        <taxon>Rhizodiscina</taxon>
    </lineage>
</organism>
<dbReference type="Proteomes" id="UP000799772">
    <property type="component" value="Unassembled WGS sequence"/>
</dbReference>
<reference evidence="1" key="1">
    <citation type="journal article" date="2020" name="Stud. Mycol.">
        <title>101 Dothideomycetes genomes: a test case for predicting lifestyles and emergence of pathogens.</title>
        <authorList>
            <person name="Haridas S."/>
            <person name="Albert R."/>
            <person name="Binder M."/>
            <person name="Bloem J."/>
            <person name="Labutti K."/>
            <person name="Salamov A."/>
            <person name="Andreopoulos B."/>
            <person name="Baker S."/>
            <person name="Barry K."/>
            <person name="Bills G."/>
            <person name="Bluhm B."/>
            <person name="Cannon C."/>
            <person name="Castanera R."/>
            <person name="Culley D."/>
            <person name="Daum C."/>
            <person name="Ezra D."/>
            <person name="Gonzalez J."/>
            <person name="Henrissat B."/>
            <person name="Kuo A."/>
            <person name="Liang C."/>
            <person name="Lipzen A."/>
            <person name="Lutzoni F."/>
            <person name="Magnuson J."/>
            <person name="Mondo S."/>
            <person name="Nolan M."/>
            <person name="Ohm R."/>
            <person name="Pangilinan J."/>
            <person name="Park H.-J."/>
            <person name="Ramirez L."/>
            <person name="Alfaro M."/>
            <person name="Sun H."/>
            <person name="Tritt A."/>
            <person name="Yoshinaga Y."/>
            <person name="Zwiers L.-H."/>
            <person name="Turgeon B."/>
            <person name="Goodwin S."/>
            <person name="Spatafora J."/>
            <person name="Crous P."/>
            <person name="Grigoriev I."/>
        </authorList>
    </citation>
    <scope>NUCLEOTIDE SEQUENCE</scope>
    <source>
        <strain evidence="1">CBS 133067</strain>
    </source>
</reference>
<protein>
    <recommendedName>
        <fullName evidence="3">F-box domain-containing protein</fullName>
    </recommendedName>
</protein>
<comment type="caution">
    <text evidence="1">The sequence shown here is derived from an EMBL/GenBank/DDBJ whole genome shotgun (WGS) entry which is preliminary data.</text>
</comment>
<dbReference type="OrthoDB" id="5420711at2759"/>
<dbReference type="InterPro" id="IPR038883">
    <property type="entry name" value="AN11006-like"/>
</dbReference>